<evidence type="ECO:0000256" key="1">
    <source>
        <dbReference type="ARBA" id="ARBA00000085"/>
    </source>
</evidence>
<feature type="domain" description="PAS" evidence="10">
    <location>
        <begin position="109"/>
        <end position="148"/>
    </location>
</feature>
<feature type="domain" description="Histidine kinase" evidence="9">
    <location>
        <begin position="228"/>
        <end position="448"/>
    </location>
</feature>
<evidence type="ECO:0000256" key="5">
    <source>
        <dbReference type="ARBA" id="ARBA00022777"/>
    </source>
</evidence>
<keyword evidence="8" id="KW-0812">Transmembrane</keyword>
<keyword evidence="5" id="KW-0418">Kinase</keyword>
<dbReference type="AlphaFoldDB" id="A0AAE3SEL5"/>
<gene>
    <name evidence="11" type="ORF">OM075_09050</name>
</gene>
<dbReference type="EC" id="2.7.13.3" evidence="2"/>
<keyword evidence="7" id="KW-0902">Two-component regulatory system</keyword>
<dbReference type="InterPro" id="IPR000014">
    <property type="entry name" value="PAS"/>
</dbReference>
<dbReference type="RefSeq" id="WP_301190178.1">
    <property type="nucleotide sequence ID" value="NZ_JAPDPJ010000016.1"/>
</dbReference>
<keyword evidence="8" id="KW-0472">Membrane</keyword>
<evidence type="ECO:0000256" key="8">
    <source>
        <dbReference type="SAM" id="Phobius"/>
    </source>
</evidence>
<dbReference type="Pfam" id="PF02518">
    <property type="entry name" value="HATPase_c"/>
    <property type="match status" value="1"/>
</dbReference>
<feature type="transmembrane region" description="Helical" evidence="8">
    <location>
        <begin position="33"/>
        <end position="52"/>
    </location>
</feature>
<evidence type="ECO:0000256" key="4">
    <source>
        <dbReference type="ARBA" id="ARBA00022741"/>
    </source>
</evidence>
<dbReference type="InterPro" id="IPR003594">
    <property type="entry name" value="HATPase_dom"/>
</dbReference>
<keyword evidence="4" id="KW-0547">Nucleotide-binding</keyword>
<dbReference type="Proteomes" id="UP001209229">
    <property type="component" value="Unassembled WGS sequence"/>
</dbReference>
<dbReference type="SMART" id="SM00387">
    <property type="entry name" value="HATPase_c"/>
    <property type="match status" value="1"/>
</dbReference>
<evidence type="ECO:0000313" key="12">
    <source>
        <dbReference type="Proteomes" id="UP001209229"/>
    </source>
</evidence>
<dbReference type="PANTHER" id="PTHR43065">
    <property type="entry name" value="SENSOR HISTIDINE KINASE"/>
    <property type="match status" value="1"/>
</dbReference>
<dbReference type="PROSITE" id="PS50109">
    <property type="entry name" value="HIS_KIN"/>
    <property type="match status" value="1"/>
</dbReference>
<evidence type="ECO:0000256" key="6">
    <source>
        <dbReference type="ARBA" id="ARBA00022840"/>
    </source>
</evidence>
<keyword evidence="6 11" id="KW-0067">ATP-binding</keyword>
<dbReference type="GO" id="GO:0004673">
    <property type="term" value="F:protein histidine kinase activity"/>
    <property type="evidence" value="ECO:0007669"/>
    <property type="project" value="UniProtKB-EC"/>
</dbReference>
<proteinExistence type="predicted"/>
<dbReference type="PRINTS" id="PR00344">
    <property type="entry name" value="BCTRLSENSOR"/>
</dbReference>
<protein>
    <recommendedName>
        <fullName evidence="2">histidine kinase</fullName>
        <ecNumber evidence="2">2.7.13.3</ecNumber>
    </recommendedName>
</protein>
<evidence type="ECO:0000259" key="10">
    <source>
        <dbReference type="PROSITE" id="PS50112"/>
    </source>
</evidence>
<sequence>MIKRYQLKMVLRLILLVLMSGLCVWSISNFHPVLTIVLVVVTIILFVNVIFFQNKIHEHINYFFEAILNDDFSLNTNSKQQDPILSRLNSNMGRINEKIKKSIVENQQRDQYFHALIEHINIGVLSYDEKGFVVHANSSVKELLGLSQLTHMKQLDKFNAKIAEQILQMKSQEQFMFQSQGVEHKQTLLIKSMPFYSKHQQLMLLTIQDIDQQLDEKELDSWLKLIRVLTHEIMNGIAPITSLSQSLSGFFTNEGKPVRKEDLDEDMIEATIRGLAVINNQGEGLIRFVDIYRKLTRLPKPNKKAFKIKSFLENNIILSRAGSYGNDVDIRLHVEDEEMLIDADEKLLAQVVINIIKNGFEALQEVQNPQITIESKVNGKGQTEIAIQNNGPEIPENVMNEIFVPFFTTKEDGSGIGLSLSKQIMRLHGGTLKVHSVPEKTTFILILN</sequence>
<comment type="caution">
    <text evidence="11">The sequence shown here is derived from an EMBL/GenBank/DDBJ whole genome shotgun (WGS) entry which is preliminary data.</text>
</comment>
<dbReference type="GO" id="GO:0005524">
    <property type="term" value="F:ATP binding"/>
    <property type="evidence" value="ECO:0007669"/>
    <property type="project" value="UniProtKB-KW"/>
</dbReference>
<dbReference type="PROSITE" id="PS50112">
    <property type="entry name" value="PAS"/>
    <property type="match status" value="1"/>
</dbReference>
<feature type="transmembrane region" description="Helical" evidence="8">
    <location>
        <begin position="9"/>
        <end position="27"/>
    </location>
</feature>
<evidence type="ECO:0000256" key="2">
    <source>
        <dbReference type="ARBA" id="ARBA00012438"/>
    </source>
</evidence>
<dbReference type="Gene3D" id="3.30.565.10">
    <property type="entry name" value="Histidine kinase-like ATPase, C-terminal domain"/>
    <property type="match status" value="1"/>
</dbReference>
<dbReference type="InterPro" id="IPR004358">
    <property type="entry name" value="Sig_transdc_His_kin-like_C"/>
</dbReference>
<organism evidence="11 12">
    <name type="scientific">Plebeiibacterium sediminum</name>
    <dbReference type="NCBI Taxonomy" id="2992112"/>
    <lineage>
        <taxon>Bacteria</taxon>
        <taxon>Pseudomonadati</taxon>
        <taxon>Bacteroidota</taxon>
        <taxon>Bacteroidia</taxon>
        <taxon>Marinilabiliales</taxon>
        <taxon>Marinilabiliaceae</taxon>
        <taxon>Plebeiibacterium</taxon>
    </lineage>
</organism>
<dbReference type="InterPro" id="IPR005467">
    <property type="entry name" value="His_kinase_dom"/>
</dbReference>
<dbReference type="InterPro" id="IPR035965">
    <property type="entry name" value="PAS-like_dom_sf"/>
</dbReference>
<reference evidence="11" key="1">
    <citation type="submission" date="2022-10" db="EMBL/GenBank/DDBJ databases">
        <authorList>
            <person name="Yu W.X."/>
        </authorList>
    </citation>
    <scope>NUCLEOTIDE SEQUENCE</scope>
    <source>
        <strain evidence="11">AAT</strain>
    </source>
</reference>
<keyword evidence="12" id="KW-1185">Reference proteome</keyword>
<keyword evidence="3" id="KW-0808">Transferase</keyword>
<dbReference type="GO" id="GO:0000160">
    <property type="term" value="P:phosphorelay signal transduction system"/>
    <property type="evidence" value="ECO:0007669"/>
    <property type="project" value="UniProtKB-KW"/>
</dbReference>
<dbReference type="InterPro" id="IPR036890">
    <property type="entry name" value="HATPase_C_sf"/>
</dbReference>
<evidence type="ECO:0000256" key="7">
    <source>
        <dbReference type="ARBA" id="ARBA00023012"/>
    </source>
</evidence>
<comment type="catalytic activity">
    <reaction evidence="1">
        <text>ATP + protein L-histidine = ADP + protein N-phospho-L-histidine.</text>
        <dbReference type="EC" id="2.7.13.3"/>
    </reaction>
</comment>
<name>A0AAE3SEL5_9BACT</name>
<dbReference type="Gene3D" id="3.30.450.20">
    <property type="entry name" value="PAS domain"/>
    <property type="match status" value="1"/>
</dbReference>
<accession>A0AAE3SEL5</accession>
<keyword evidence="8" id="KW-1133">Transmembrane helix</keyword>
<evidence type="ECO:0000313" key="11">
    <source>
        <dbReference type="EMBL" id="MCW3786613.1"/>
    </source>
</evidence>
<dbReference type="SUPFAM" id="SSF55785">
    <property type="entry name" value="PYP-like sensor domain (PAS domain)"/>
    <property type="match status" value="1"/>
</dbReference>
<evidence type="ECO:0000256" key="3">
    <source>
        <dbReference type="ARBA" id="ARBA00022679"/>
    </source>
</evidence>
<dbReference type="SUPFAM" id="SSF55874">
    <property type="entry name" value="ATPase domain of HSP90 chaperone/DNA topoisomerase II/histidine kinase"/>
    <property type="match status" value="1"/>
</dbReference>
<dbReference type="EMBL" id="JAPDPJ010000016">
    <property type="protein sequence ID" value="MCW3786613.1"/>
    <property type="molecule type" value="Genomic_DNA"/>
</dbReference>
<dbReference type="PANTHER" id="PTHR43065:SF46">
    <property type="entry name" value="C4-DICARBOXYLATE TRANSPORT SENSOR PROTEIN DCTB"/>
    <property type="match status" value="1"/>
</dbReference>
<dbReference type="Pfam" id="PF13188">
    <property type="entry name" value="PAS_8"/>
    <property type="match status" value="1"/>
</dbReference>
<evidence type="ECO:0000259" key="9">
    <source>
        <dbReference type="PROSITE" id="PS50109"/>
    </source>
</evidence>